<feature type="non-terminal residue" evidence="4">
    <location>
        <position position="1"/>
    </location>
</feature>
<dbReference type="InterPro" id="IPR032675">
    <property type="entry name" value="LRR_dom_sf"/>
</dbReference>
<dbReference type="GO" id="GO:0005615">
    <property type="term" value="C:extracellular space"/>
    <property type="evidence" value="ECO:0007669"/>
    <property type="project" value="TreeGrafter"/>
</dbReference>
<organism evidence="4 5">
    <name type="scientific">Meganyctiphanes norvegica</name>
    <name type="common">Northern krill</name>
    <name type="synonym">Thysanopoda norvegica</name>
    <dbReference type="NCBI Taxonomy" id="48144"/>
    <lineage>
        <taxon>Eukaryota</taxon>
        <taxon>Metazoa</taxon>
        <taxon>Ecdysozoa</taxon>
        <taxon>Arthropoda</taxon>
        <taxon>Crustacea</taxon>
        <taxon>Multicrustacea</taxon>
        <taxon>Malacostraca</taxon>
        <taxon>Eumalacostraca</taxon>
        <taxon>Eucarida</taxon>
        <taxon>Euphausiacea</taxon>
        <taxon>Euphausiidae</taxon>
        <taxon>Meganyctiphanes</taxon>
    </lineage>
</organism>
<evidence type="ECO:0000313" key="4">
    <source>
        <dbReference type="EMBL" id="CAL4116959.1"/>
    </source>
</evidence>
<keyword evidence="3" id="KW-0677">Repeat</keyword>
<feature type="non-terminal residue" evidence="4">
    <location>
        <position position="118"/>
    </location>
</feature>
<evidence type="ECO:0008006" key="6">
    <source>
        <dbReference type="Google" id="ProtNLM"/>
    </source>
</evidence>
<dbReference type="SUPFAM" id="SSF52058">
    <property type="entry name" value="L domain-like"/>
    <property type="match status" value="1"/>
</dbReference>
<dbReference type="Gene3D" id="3.80.10.10">
    <property type="entry name" value="Ribonuclease Inhibitor"/>
    <property type="match status" value="1"/>
</dbReference>
<evidence type="ECO:0000256" key="3">
    <source>
        <dbReference type="ARBA" id="ARBA00022737"/>
    </source>
</evidence>
<keyword evidence="1" id="KW-0433">Leucine-rich repeat</keyword>
<dbReference type="AlphaFoldDB" id="A0AAV2R679"/>
<name>A0AAV2R679_MEGNR</name>
<dbReference type="GO" id="GO:0031012">
    <property type="term" value="C:extracellular matrix"/>
    <property type="evidence" value="ECO:0007669"/>
    <property type="project" value="TreeGrafter"/>
</dbReference>
<dbReference type="PANTHER" id="PTHR24373:SF370">
    <property type="entry name" value="FISH-LIPS, ISOFORM E"/>
    <property type="match status" value="1"/>
</dbReference>
<dbReference type="Proteomes" id="UP001497623">
    <property type="component" value="Unassembled WGS sequence"/>
</dbReference>
<dbReference type="InterPro" id="IPR001611">
    <property type="entry name" value="Leu-rich_rpt"/>
</dbReference>
<keyword evidence="5" id="KW-1185">Reference proteome</keyword>
<dbReference type="PROSITE" id="PS51450">
    <property type="entry name" value="LRR"/>
    <property type="match status" value="1"/>
</dbReference>
<accession>A0AAV2R679</accession>
<comment type="caution">
    <text evidence="4">The sequence shown here is derived from an EMBL/GenBank/DDBJ whole genome shotgun (WGS) entry which is preliminary data.</text>
</comment>
<dbReference type="PANTHER" id="PTHR24373">
    <property type="entry name" value="SLIT RELATED LEUCINE-RICH REPEAT NEURONAL PROTEIN"/>
    <property type="match status" value="1"/>
</dbReference>
<dbReference type="InterPro" id="IPR050328">
    <property type="entry name" value="Dev_Immune_Receptor"/>
</dbReference>
<dbReference type="InterPro" id="IPR003591">
    <property type="entry name" value="Leu-rich_rpt_typical-subtyp"/>
</dbReference>
<evidence type="ECO:0000256" key="1">
    <source>
        <dbReference type="ARBA" id="ARBA00022614"/>
    </source>
</evidence>
<evidence type="ECO:0000313" key="5">
    <source>
        <dbReference type="Proteomes" id="UP001497623"/>
    </source>
</evidence>
<sequence>QNLKELGFTGQLMIDLFEENSNTSNWKSIQPKPTELSLQGTSYSSIHPKVDVCSYALQELVLSHNDIVRVPDGSFHELQGLQKLYLDSNQIRAVSSTSFENLNSLKELYLANNNINSL</sequence>
<dbReference type="SMART" id="SM00369">
    <property type="entry name" value="LRR_TYP"/>
    <property type="match status" value="2"/>
</dbReference>
<evidence type="ECO:0000256" key="2">
    <source>
        <dbReference type="ARBA" id="ARBA00022729"/>
    </source>
</evidence>
<keyword evidence="2" id="KW-0732">Signal</keyword>
<dbReference type="Pfam" id="PF13855">
    <property type="entry name" value="LRR_8"/>
    <property type="match status" value="1"/>
</dbReference>
<gene>
    <name evidence="4" type="ORF">MNOR_LOCUS21082</name>
</gene>
<protein>
    <recommendedName>
        <fullName evidence="6">Toll-like receptor 1</fullName>
    </recommendedName>
</protein>
<reference evidence="4 5" key="1">
    <citation type="submission" date="2024-05" db="EMBL/GenBank/DDBJ databases">
        <authorList>
            <person name="Wallberg A."/>
        </authorList>
    </citation>
    <scope>NUCLEOTIDE SEQUENCE [LARGE SCALE GENOMIC DNA]</scope>
</reference>
<dbReference type="EMBL" id="CAXKWB010016734">
    <property type="protein sequence ID" value="CAL4116959.1"/>
    <property type="molecule type" value="Genomic_DNA"/>
</dbReference>
<proteinExistence type="predicted"/>